<name>A0ABU7LT53_9PROT</name>
<dbReference type="EMBL" id="JAZDRP010000008">
    <property type="protein sequence ID" value="MEE2527040.1"/>
    <property type="molecule type" value="Genomic_DNA"/>
</dbReference>
<sequence length="73" mass="7712">MSVFSTDGMEAPDDIAQLVEQGQRLNEVCSDLPALCDMAGEASSLVAIAADETLLRVGNWLDEREAAASEGAR</sequence>
<protein>
    <submittedName>
        <fullName evidence="1">Uncharacterized protein</fullName>
    </submittedName>
</protein>
<comment type="caution">
    <text evidence="1">The sequence shown here is derived from an EMBL/GenBank/DDBJ whole genome shotgun (WGS) entry which is preliminary data.</text>
</comment>
<evidence type="ECO:0000313" key="2">
    <source>
        <dbReference type="Proteomes" id="UP001354971"/>
    </source>
</evidence>
<gene>
    <name evidence="1" type="ORF">V0U79_11735</name>
</gene>
<dbReference type="RefSeq" id="WP_330199704.1">
    <property type="nucleotide sequence ID" value="NZ_JAZDRP010000008.1"/>
</dbReference>
<dbReference type="Proteomes" id="UP001354971">
    <property type="component" value="Unassembled WGS sequence"/>
</dbReference>
<proteinExistence type="predicted"/>
<evidence type="ECO:0000313" key="1">
    <source>
        <dbReference type="EMBL" id="MEE2527040.1"/>
    </source>
</evidence>
<organism evidence="1 2">
    <name type="scientific">Hyphobacterium lacteum</name>
    <dbReference type="NCBI Taxonomy" id="3116575"/>
    <lineage>
        <taxon>Bacteria</taxon>
        <taxon>Pseudomonadati</taxon>
        <taxon>Pseudomonadota</taxon>
        <taxon>Alphaproteobacteria</taxon>
        <taxon>Maricaulales</taxon>
        <taxon>Maricaulaceae</taxon>
        <taxon>Hyphobacterium</taxon>
    </lineage>
</organism>
<keyword evidence="2" id="KW-1185">Reference proteome</keyword>
<accession>A0ABU7LT53</accession>
<reference evidence="1 2" key="1">
    <citation type="submission" date="2024-01" db="EMBL/GenBank/DDBJ databases">
        <title>Hyphobacterium bacterium isolated from marine sediment.</title>
        <authorList>
            <person name="Zhao S."/>
        </authorList>
    </citation>
    <scope>NUCLEOTIDE SEQUENCE [LARGE SCALE GENOMIC DNA]</scope>
    <source>
        <strain evidence="2">HN65</strain>
    </source>
</reference>